<evidence type="ECO:0000313" key="2">
    <source>
        <dbReference type="EMBL" id="GMN60762.1"/>
    </source>
</evidence>
<evidence type="ECO:0000313" key="3">
    <source>
        <dbReference type="Proteomes" id="UP001187192"/>
    </source>
</evidence>
<comment type="caution">
    <text evidence="2">The sequence shown here is derived from an EMBL/GenBank/DDBJ whole genome shotgun (WGS) entry which is preliminary data.</text>
</comment>
<reference evidence="2" key="1">
    <citation type="submission" date="2023-07" db="EMBL/GenBank/DDBJ databases">
        <title>draft genome sequence of fig (Ficus carica).</title>
        <authorList>
            <person name="Takahashi T."/>
            <person name="Nishimura K."/>
        </authorList>
    </citation>
    <scope>NUCLEOTIDE SEQUENCE</scope>
</reference>
<sequence>MFFSGAGEDITEKTSSLGLHCGDEERVTTLGFVHKVEIYCFVTASVAEAEVVAVAATPAVEADAGEDEACEVNDRNQQGTDGGGIVIPSVARGAVTGEKDESRRRWRWDPDSFRCSRSRLIRPVSVVGDDADGTVAGEDDAAGKVEPEISSRN</sequence>
<dbReference type="EMBL" id="BTGU01000102">
    <property type="protein sequence ID" value="GMN60762.1"/>
    <property type="molecule type" value="Genomic_DNA"/>
</dbReference>
<proteinExistence type="predicted"/>
<evidence type="ECO:0000256" key="1">
    <source>
        <dbReference type="SAM" id="MobiDB-lite"/>
    </source>
</evidence>
<dbReference type="Proteomes" id="UP001187192">
    <property type="component" value="Unassembled WGS sequence"/>
</dbReference>
<keyword evidence="3" id="KW-1185">Reference proteome</keyword>
<name>A0AA88DS68_FICCA</name>
<feature type="compositionally biased region" description="Basic and acidic residues" evidence="1">
    <location>
        <begin position="141"/>
        <end position="153"/>
    </location>
</feature>
<protein>
    <submittedName>
        <fullName evidence="2">Uncharacterized protein</fullName>
    </submittedName>
</protein>
<dbReference type="AlphaFoldDB" id="A0AA88DS68"/>
<feature type="compositionally biased region" description="Acidic residues" evidence="1">
    <location>
        <begin position="129"/>
        <end position="140"/>
    </location>
</feature>
<organism evidence="2 3">
    <name type="scientific">Ficus carica</name>
    <name type="common">Common fig</name>
    <dbReference type="NCBI Taxonomy" id="3494"/>
    <lineage>
        <taxon>Eukaryota</taxon>
        <taxon>Viridiplantae</taxon>
        <taxon>Streptophyta</taxon>
        <taxon>Embryophyta</taxon>
        <taxon>Tracheophyta</taxon>
        <taxon>Spermatophyta</taxon>
        <taxon>Magnoliopsida</taxon>
        <taxon>eudicotyledons</taxon>
        <taxon>Gunneridae</taxon>
        <taxon>Pentapetalae</taxon>
        <taxon>rosids</taxon>
        <taxon>fabids</taxon>
        <taxon>Rosales</taxon>
        <taxon>Moraceae</taxon>
        <taxon>Ficeae</taxon>
        <taxon>Ficus</taxon>
    </lineage>
</organism>
<gene>
    <name evidence="2" type="ORF">TIFTF001_029852</name>
</gene>
<feature type="region of interest" description="Disordered" evidence="1">
    <location>
        <begin position="128"/>
        <end position="153"/>
    </location>
</feature>
<accession>A0AA88DS68</accession>